<dbReference type="Pfam" id="PF08284">
    <property type="entry name" value="RVP_2"/>
    <property type="match status" value="1"/>
</dbReference>
<keyword evidence="2" id="KW-1185">Reference proteome</keyword>
<accession>A0A0D3ATN5</accession>
<dbReference type="EnsemblPlants" id="Bo2g117960.1">
    <property type="protein sequence ID" value="Bo2g117960.1"/>
    <property type="gene ID" value="Bo2g117960"/>
</dbReference>
<protein>
    <submittedName>
        <fullName evidence="1">Uncharacterized protein</fullName>
    </submittedName>
</protein>
<dbReference type="Gramene" id="Bo2g117960.1">
    <property type="protein sequence ID" value="Bo2g117960.1"/>
    <property type="gene ID" value="Bo2g117960"/>
</dbReference>
<dbReference type="Gene3D" id="2.40.70.10">
    <property type="entry name" value="Acid Proteases"/>
    <property type="match status" value="1"/>
</dbReference>
<evidence type="ECO:0000313" key="1">
    <source>
        <dbReference type="EnsemblPlants" id="Bo2g117960.1"/>
    </source>
</evidence>
<name>A0A0D3ATN5_BRAOL</name>
<dbReference type="HOGENOM" id="CLU_2336544_0_0_1"/>
<dbReference type="Proteomes" id="UP000032141">
    <property type="component" value="Chromosome C2"/>
</dbReference>
<reference evidence="1" key="2">
    <citation type="submission" date="2015-03" db="UniProtKB">
        <authorList>
            <consortium name="EnsemblPlants"/>
        </authorList>
    </citation>
    <scope>IDENTIFICATION</scope>
</reference>
<dbReference type="InterPro" id="IPR021109">
    <property type="entry name" value="Peptidase_aspartic_dom_sf"/>
</dbReference>
<reference evidence="1 2" key="1">
    <citation type="journal article" date="2014" name="Genome Biol.">
        <title>Transcriptome and methylome profiling reveals relics of genome dominance in the mesopolyploid Brassica oleracea.</title>
        <authorList>
            <person name="Parkin I.A."/>
            <person name="Koh C."/>
            <person name="Tang H."/>
            <person name="Robinson S.J."/>
            <person name="Kagale S."/>
            <person name="Clarke W.E."/>
            <person name="Town C.D."/>
            <person name="Nixon J."/>
            <person name="Krishnakumar V."/>
            <person name="Bidwell S.L."/>
            <person name="Denoeud F."/>
            <person name="Belcram H."/>
            <person name="Links M.G."/>
            <person name="Just J."/>
            <person name="Clarke C."/>
            <person name="Bender T."/>
            <person name="Huebert T."/>
            <person name="Mason A.S."/>
            <person name="Pires J.C."/>
            <person name="Barker G."/>
            <person name="Moore J."/>
            <person name="Walley P.G."/>
            <person name="Manoli S."/>
            <person name="Batley J."/>
            <person name="Edwards D."/>
            <person name="Nelson M.N."/>
            <person name="Wang X."/>
            <person name="Paterson A.H."/>
            <person name="King G."/>
            <person name="Bancroft I."/>
            <person name="Chalhoub B."/>
            <person name="Sharpe A.G."/>
        </authorList>
    </citation>
    <scope>NUCLEOTIDE SEQUENCE</scope>
    <source>
        <strain evidence="1 2">cv. TO1000</strain>
    </source>
</reference>
<evidence type="ECO:0000313" key="2">
    <source>
        <dbReference type="Proteomes" id="UP000032141"/>
    </source>
</evidence>
<proteinExistence type="predicted"/>
<dbReference type="eggNOG" id="KOG0017">
    <property type="taxonomic scope" value="Eukaryota"/>
</dbReference>
<sequence>MPIDLIVVILDRPMPIDLIVVILDRPMPIDLIVVPLKHHGVILGMDWLGKYRATLDCHLGRVQLENEFVPRLSTKESSQPLVVWWFQQSNRTDAWKWL</sequence>
<dbReference type="AlphaFoldDB" id="A0A0D3ATN5"/>
<organism evidence="1 2">
    <name type="scientific">Brassica oleracea var. oleracea</name>
    <dbReference type="NCBI Taxonomy" id="109376"/>
    <lineage>
        <taxon>Eukaryota</taxon>
        <taxon>Viridiplantae</taxon>
        <taxon>Streptophyta</taxon>
        <taxon>Embryophyta</taxon>
        <taxon>Tracheophyta</taxon>
        <taxon>Spermatophyta</taxon>
        <taxon>Magnoliopsida</taxon>
        <taxon>eudicotyledons</taxon>
        <taxon>Gunneridae</taxon>
        <taxon>Pentapetalae</taxon>
        <taxon>rosids</taxon>
        <taxon>malvids</taxon>
        <taxon>Brassicales</taxon>
        <taxon>Brassicaceae</taxon>
        <taxon>Brassiceae</taxon>
        <taxon>Brassica</taxon>
    </lineage>
</organism>